<name>A0A5C5UVM2_9BACT</name>
<evidence type="ECO:0000313" key="2">
    <source>
        <dbReference type="EMBL" id="TWT30401.1"/>
    </source>
</evidence>
<reference evidence="2 3" key="1">
    <citation type="submission" date="2019-02" db="EMBL/GenBank/DDBJ databases">
        <title>Deep-cultivation of Planctomycetes and their phenomic and genomic characterization uncovers novel biology.</title>
        <authorList>
            <person name="Wiegand S."/>
            <person name="Jogler M."/>
            <person name="Boedeker C."/>
            <person name="Pinto D."/>
            <person name="Vollmers J."/>
            <person name="Rivas-Marin E."/>
            <person name="Kohn T."/>
            <person name="Peeters S.H."/>
            <person name="Heuer A."/>
            <person name="Rast P."/>
            <person name="Oberbeckmann S."/>
            <person name="Bunk B."/>
            <person name="Jeske O."/>
            <person name="Meyerdierks A."/>
            <person name="Storesund J.E."/>
            <person name="Kallscheuer N."/>
            <person name="Luecker S."/>
            <person name="Lage O.M."/>
            <person name="Pohl T."/>
            <person name="Merkel B.J."/>
            <person name="Hornburger P."/>
            <person name="Mueller R.-W."/>
            <person name="Bruemmer F."/>
            <person name="Labrenz M."/>
            <person name="Spormann A.M."/>
            <person name="Op Den Camp H."/>
            <person name="Overmann J."/>
            <person name="Amann R."/>
            <person name="Jetten M.S.M."/>
            <person name="Mascher T."/>
            <person name="Medema M.H."/>
            <person name="Devos D.P."/>
            <person name="Kaster A.-K."/>
            <person name="Ovreas L."/>
            <person name="Rohde M."/>
            <person name="Galperin M.Y."/>
            <person name="Jogler C."/>
        </authorList>
    </citation>
    <scope>NUCLEOTIDE SEQUENCE [LARGE SCALE GENOMIC DNA]</scope>
    <source>
        <strain evidence="2 3">KOR34</strain>
    </source>
</reference>
<protein>
    <recommendedName>
        <fullName evidence="4">PEP-CTERM protein-sorting domain-containing protein</fullName>
    </recommendedName>
</protein>
<evidence type="ECO:0008006" key="4">
    <source>
        <dbReference type="Google" id="ProtNLM"/>
    </source>
</evidence>
<organism evidence="2 3">
    <name type="scientific">Posidoniimonas corsicana</name>
    <dbReference type="NCBI Taxonomy" id="1938618"/>
    <lineage>
        <taxon>Bacteria</taxon>
        <taxon>Pseudomonadati</taxon>
        <taxon>Planctomycetota</taxon>
        <taxon>Planctomycetia</taxon>
        <taxon>Pirellulales</taxon>
        <taxon>Lacipirellulaceae</taxon>
        <taxon>Posidoniimonas</taxon>
    </lineage>
</organism>
<dbReference type="SUPFAM" id="SSF55486">
    <property type="entry name" value="Metalloproteases ('zincins'), catalytic domain"/>
    <property type="match status" value="1"/>
</dbReference>
<dbReference type="AlphaFoldDB" id="A0A5C5UVM2"/>
<feature type="signal peptide" evidence="1">
    <location>
        <begin position="1"/>
        <end position="25"/>
    </location>
</feature>
<dbReference type="InterPro" id="IPR018247">
    <property type="entry name" value="EF_Hand_1_Ca_BS"/>
</dbReference>
<sequence length="522" mass="57748" precursor="true">MPAGGRVRCATLVLAALMLAADATAAVFPRRPRSQSTGLRDSVYLKLRSDSGRPMASFQIAQIRELEAQTRKFYAVNSGGQYDIRFTHILDVPLALNSNGTRPDDWFGLGENYVRSNYGIEPEDFHLNLFDVSSTEPDADQGWSGIAVSPGNNIAVQPDITSDWGKIVVDHELGHHIGAPHSGAYRAVSDNNYTPYVWDGDREQYREYSTSRDGLQPTTFGVHLDGYGNPYSVMGNISHEHFSIIAKHDKYGWLSDEQVPELTDLGEGTYRIYAHDELLLARDETFDYYGVEETYAADKLYGLRYTRKAERFNTSTRRFEPYNQELTLEYRSGRDGVQFYMGEAILDMDLEGGTDRNNGERELEVGQSISDLAFGTSVFWSDTEGEDFLSFNPPAPTDPWELNDEWYEFSVLGTSSDDVGSYIELSVTRLSQFPITLAGDYNDDGIVDAADYTTWRDNLGAPAGTLPNDPTGESIGDDQYAAWRENFGAIAGGSSAVAAVPEPAGVTLAAFLALGGAVFLRR</sequence>
<evidence type="ECO:0000256" key="1">
    <source>
        <dbReference type="SAM" id="SignalP"/>
    </source>
</evidence>
<keyword evidence="1" id="KW-0732">Signal</keyword>
<dbReference type="RefSeq" id="WP_228714757.1">
    <property type="nucleotide sequence ID" value="NZ_SIHJ01000005.1"/>
</dbReference>
<dbReference type="EMBL" id="SIHJ01000005">
    <property type="protein sequence ID" value="TWT30401.1"/>
    <property type="molecule type" value="Genomic_DNA"/>
</dbReference>
<dbReference type="Proteomes" id="UP000316714">
    <property type="component" value="Unassembled WGS sequence"/>
</dbReference>
<evidence type="ECO:0000313" key="3">
    <source>
        <dbReference type="Proteomes" id="UP000316714"/>
    </source>
</evidence>
<dbReference type="PROSITE" id="PS00018">
    <property type="entry name" value="EF_HAND_1"/>
    <property type="match status" value="1"/>
</dbReference>
<comment type="caution">
    <text evidence="2">The sequence shown here is derived from an EMBL/GenBank/DDBJ whole genome shotgun (WGS) entry which is preliminary data.</text>
</comment>
<proteinExistence type="predicted"/>
<accession>A0A5C5UVM2</accession>
<keyword evidence="3" id="KW-1185">Reference proteome</keyword>
<feature type="chain" id="PRO_5022743588" description="PEP-CTERM protein-sorting domain-containing protein" evidence="1">
    <location>
        <begin position="26"/>
        <end position="522"/>
    </location>
</feature>
<gene>
    <name evidence="2" type="ORF">KOR34_49600</name>
</gene>